<gene>
    <name evidence="1" type="ORF">SHELI_v1c05590</name>
</gene>
<protein>
    <recommendedName>
        <fullName evidence="3">DUF4238 domain-containing protein</fullName>
    </recommendedName>
</protein>
<keyword evidence="2" id="KW-1185">Reference proteome</keyword>
<sequence>MAGDQQVKTKKKVKRSLALPADFLDKWISKKEDGTRCFRYIDFSSDQVVEIEVENDSLIKMLFIWDDSFDIDRILKQYKQIAKIAKAILERRIERKDKFIQMTGKEILFLKYFYFLISLMNGDYKYVFDSSSIGKSYRIFDVLNADESIEIRKGILSIVSYALFEMYDYIFTPRSFESLYEYVENSDVNFIQQEYKKQILVPKDVMKTQNYKFLDVYFHNIVNNTFIKIYKVSPLDRTSFILTNKTIATFIDEKSKLNVLSVFVVDPRFAIGLVNLGPGRGEFRPLFKYIASEKVNKEIMPGCVKPEHIIEEKGIFLSEEQKFTFKSFELTSRQIKMINDCLRYRDFKSDFDEFAKS</sequence>
<evidence type="ECO:0008006" key="3">
    <source>
        <dbReference type="Google" id="ProtNLM"/>
    </source>
</evidence>
<dbReference type="Proteomes" id="UP000094378">
    <property type="component" value="Chromosome"/>
</dbReference>
<dbReference type="STRING" id="216938.SHELI_v1c05590"/>
<organism evidence="1 2">
    <name type="scientific">Spiroplasma helicoides</name>
    <dbReference type="NCBI Taxonomy" id="216938"/>
    <lineage>
        <taxon>Bacteria</taxon>
        <taxon>Bacillati</taxon>
        <taxon>Mycoplasmatota</taxon>
        <taxon>Mollicutes</taxon>
        <taxon>Entomoplasmatales</taxon>
        <taxon>Spiroplasmataceae</taxon>
        <taxon>Spiroplasma</taxon>
    </lineage>
</organism>
<proteinExistence type="predicted"/>
<name>A0A1B3SKR3_9MOLU</name>
<accession>A0A1B3SKR3</accession>
<evidence type="ECO:0000313" key="1">
    <source>
        <dbReference type="EMBL" id="AOG60510.1"/>
    </source>
</evidence>
<dbReference type="EMBL" id="CP017015">
    <property type="protein sequence ID" value="AOG60510.1"/>
    <property type="molecule type" value="Genomic_DNA"/>
</dbReference>
<evidence type="ECO:0000313" key="2">
    <source>
        <dbReference type="Proteomes" id="UP000094378"/>
    </source>
</evidence>
<reference evidence="1 2" key="1">
    <citation type="submission" date="2016-08" db="EMBL/GenBank/DDBJ databases">
        <title>Complete genome sequence of Spiroplasma helicoides TABS-2 (DSM 22551).</title>
        <authorList>
            <person name="Shen W.-Y."/>
            <person name="Lo W.-S."/>
            <person name="Lai Y.-C."/>
            <person name="Kuo C.-H."/>
        </authorList>
    </citation>
    <scope>NUCLEOTIDE SEQUENCE [LARGE SCALE GENOMIC DNA]</scope>
    <source>
        <strain evidence="1 2">TABS-2</strain>
    </source>
</reference>
<dbReference type="AlphaFoldDB" id="A0A1B3SKR3"/>
<dbReference type="RefSeq" id="WP_069116507.1">
    <property type="nucleotide sequence ID" value="NZ_CP017015.1"/>
</dbReference>
<dbReference type="OrthoDB" id="388106at2"/>
<dbReference type="KEGG" id="shj:SHELI_v1c05590"/>